<protein>
    <recommendedName>
        <fullName evidence="3">histidine kinase</fullName>
        <ecNumber evidence="3">2.7.13.3</ecNumber>
    </recommendedName>
</protein>
<dbReference type="SUPFAM" id="SSF47384">
    <property type="entry name" value="Homodimeric domain of signal transducing histidine kinase"/>
    <property type="match status" value="1"/>
</dbReference>
<dbReference type="InterPro" id="IPR050428">
    <property type="entry name" value="TCS_sensor_his_kinase"/>
</dbReference>
<dbReference type="Pfam" id="PF00512">
    <property type="entry name" value="HisKA"/>
    <property type="match status" value="1"/>
</dbReference>
<evidence type="ECO:0000256" key="2">
    <source>
        <dbReference type="ARBA" id="ARBA00004141"/>
    </source>
</evidence>
<organism evidence="14 15">
    <name type="scientific">Methylosinus trichosporium (strain ATCC 35070 / NCIMB 11131 / UNIQEM 75 / OB3b)</name>
    <dbReference type="NCBI Taxonomy" id="595536"/>
    <lineage>
        <taxon>Bacteria</taxon>
        <taxon>Pseudomonadati</taxon>
        <taxon>Pseudomonadota</taxon>
        <taxon>Alphaproteobacteria</taxon>
        <taxon>Hyphomicrobiales</taxon>
        <taxon>Methylocystaceae</taxon>
        <taxon>Methylosinus</taxon>
    </lineage>
</organism>
<dbReference type="PANTHER" id="PTHR45436">
    <property type="entry name" value="SENSOR HISTIDINE KINASE YKOH"/>
    <property type="match status" value="1"/>
</dbReference>
<dbReference type="PRINTS" id="PR00344">
    <property type="entry name" value="BCTRLSENSOR"/>
</dbReference>
<keyword evidence="8 11" id="KW-1133">Transmembrane helix</keyword>
<dbReference type="InterPro" id="IPR004358">
    <property type="entry name" value="Sig_transdc_His_kin-like_C"/>
</dbReference>
<evidence type="ECO:0000259" key="12">
    <source>
        <dbReference type="PROSITE" id="PS50109"/>
    </source>
</evidence>
<keyword evidence="4" id="KW-0597">Phosphoprotein</keyword>
<keyword evidence="15" id="KW-1185">Reference proteome</keyword>
<dbReference type="Gene3D" id="1.10.287.130">
    <property type="match status" value="1"/>
</dbReference>
<keyword evidence="9" id="KW-0902">Two-component regulatory system</keyword>
<dbReference type="InterPro" id="IPR003661">
    <property type="entry name" value="HisK_dim/P_dom"/>
</dbReference>
<dbReference type="GO" id="GO:0000155">
    <property type="term" value="F:phosphorelay sensor kinase activity"/>
    <property type="evidence" value="ECO:0007669"/>
    <property type="project" value="InterPro"/>
</dbReference>
<dbReference type="CDD" id="cd00082">
    <property type="entry name" value="HisKA"/>
    <property type="match status" value="1"/>
</dbReference>
<feature type="transmembrane region" description="Helical" evidence="11">
    <location>
        <begin position="176"/>
        <end position="198"/>
    </location>
</feature>
<comment type="subcellular location">
    <subcellularLocation>
        <location evidence="2">Membrane</location>
        <topology evidence="2">Multi-pass membrane protein</topology>
    </subcellularLocation>
</comment>
<keyword evidence="10 11" id="KW-0472">Membrane</keyword>
<evidence type="ECO:0000313" key="15">
    <source>
        <dbReference type="Proteomes" id="UP000230709"/>
    </source>
</evidence>
<keyword evidence="7 14" id="KW-0418">Kinase</keyword>
<sequence>MARSPSLRLRLVAFMLLAPLFVGPFAWVTHLWLHVSGVEGYPRVAVADLGYTSASRQVIDSLVRTPDGWFAIEPTPALRERIEREPDLQFAVFQTWAGGALPGSSEKLAAALITEFGGERALRSHITHFAIDSPAGVETRGRFDIRRTPLGQMYIAVSDAKFEWAHDLYVLFVEDITWTAIFFVTSFLSSAIVGWIVVHSGLAPIHRAVLEAERIDIDSLGAGIRTAGVPVEIRPLIDAINRALARLDASAARMRRYTANAAHELRTPIAILRARLQSPDEPTFKSDLERDTCQLQAIVEQMLIAARLNENQAPFHEKIDLVEAVRNVVAAHMPVVIRCGRHVEVEVVGTVPSLRGNAYALECIITNLIDNAMRAEPEGGTILVRVEEGPEIAVIDHGEGVAESDREMIFEPFWHKSETGAGLGLAIARELVEKHGGRIWVEETPSGGATFKLSFKNARRDDAPPASER</sequence>
<dbReference type="InterPro" id="IPR003660">
    <property type="entry name" value="HAMP_dom"/>
</dbReference>
<evidence type="ECO:0000256" key="7">
    <source>
        <dbReference type="ARBA" id="ARBA00022777"/>
    </source>
</evidence>
<dbReference type="Proteomes" id="UP000230709">
    <property type="component" value="Chromosome"/>
</dbReference>
<gene>
    <name evidence="14" type="ORF">CQW49_13595</name>
</gene>
<evidence type="ECO:0000256" key="11">
    <source>
        <dbReference type="SAM" id="Phobius"/>
    </source>
</evidence>
<evidence type="ECO:0000259" key="13">
    <source>
        <dbReference type="PROSITE" id="PS50885"/>
    </source>
</evidence>
<evidence type="ECO:0000256" key="8">
    <source>
        <dbReference type="ARBA" id="ARBA00022989"/>
    </source>
</evidence>
<keyword evidence="5" id="KW-0808">Transferase</keyword>
<dbReference type="GO" id="GO:0005886">
    <property type="term" value="C:plasma membrane"/>
    <property type="evidence" value="ECO:0007669"/>
    <property type="project" value="TreeGrafter"/>
</dbReference>
<comment type="catalytic activity">
    <reaction evidence="1">
        <text>ATP + protein L-histidine = ADP + protein N-phospho-L-histidine.</text>
        <dbReference type="EC" id="2.7.13.3"/>
    </reaction>
</comment>
<dbReference type="PROSITE" id="PS50885">
    <property type="entry name" value="HAMP"/>
    <property type="match status" value="1"/>
</dbReference>
<dbReference type="InterPro" id="IPR005467">
    <property type="entry name" value="His_kinase_dom"/>
</dbReference>
<evidence type="ECO:0000256" key="4">
    <source>
        <dbReference type="ARBA" id="ARBA00022553"/>
    </source>
</evidence>
<evidence type="ECO:0000256" key="10">
    <source>
        <dbReference type="ARBA" id="ARBA00023136"/>
    </source>
</evidence>
<feature type="domain" description="Histidine kinase" evidence="12">
    <location>
        <begin position="260"/>
        <end position="459"/>
    </location>
</feature>
<evidence type="ECO:0000256" key="9">
    <source>
        <dbReference type="ARBA" id="ARBA00023012"/>
    </source>
</evidence>
<dbReference type="SMART" id="SM00387">
    <property type="entry name" value="HATPase_c"/>
    <property type="match status" value="1"/>
</dbReference>
<dbReference type="AlphaFoldDB" id="A0A2D2D1S0"/>
<evidence type="ECO:0000256" key="3">
    <source>
        <dbReference type="ARBA" id="ARBA00012438"/>
    </source>
</evidence>
<accession>A0A2D2D1S0</accession>
<feature type="domain" description="HAMP" evidence="13">
    <location>
        <begin position="199"/>
        <end position="252"/>
    </location>
</feature>
<evidence type="ECO:0000313" key="14">
    <source>
        <dbReference type="EMBL" id="ATQ68799.1"/>
    </source>
</evidence>
<dbReference type="EC" id="2.7.13.3" evidence="3"/>
<dbReference type="CDD" id="cd00075">
    <property type="entry name" value="HATPase"/>
    <property type="match status" value="1"/>
</dbReference>
<reference evidence="15" key="1">
    <citation type="submission" date="2017-10" db="EMBL/GenBank/DDBJ databases">
        <title>Completed PacBio SMRT sequence of Methylosinus trichosporium OB3b reveals presence of a third large plasmid.</title>
        <authorList>
            <person name="Charles T.C."/>
            <person name="Lynch M.D.J."/>
            <person name="Heil J.R."/>
            <person name="Cheng J."/>
        </authorList>
    </citation>
    <scope>NUCLEOTIDE SEQUENCE [LARGE SCALE GENOMIC DNA]</scope>
    <source>
        <strain evidence="15">OB3b</strain>
    </source>
</reference>
<name>A0A2D2D1S0_METT3</name>
<evidence type="ECO:0000256" key="6">
    <source>
        <dbReference type="ARBA" id="ARBA00022692"/>
    </source>
</evidence>
<evidence type="ECO:0000256" key="1">
    <source>
        <dbReference type="ARBA" id="ARBA00000085"/>
    </source>
</evidence>
<dbReference type="InterPro" id="IPR036097">
    <property type="entry name" value="HisK_dim/P_sf"/>
</dbReference>
<evidence type="ECO:0000256" key="5">
    <source>
        <dbReference type="ARBA" id="ARBA00022679"/>
    </source>
</evidence>
<dbReference type="InterPro" id="IPR036890">
    <property type="entry name" value="HATPase_C_sf"/>
</dbReference>
<dbReference type="STRING" id="595536.GCA_000178815_02445"/>
<feature type="transmembrane region" description="Helical" evidence="11">
    <location>
        <begin position="12"/>
        <end position="33"/>
    </location>
</feature>
<dbReference type="PROSITE" id="PS50109">
    <property type="entry name" value="HIS_KIN"/>
    <property type="match status" value="1"/>
</dbReference>
<dbReference type="Gene3D" id="3.30.565.10">
    <property type="entry name" value="Histidine kinase-like ATPase, C-terminal domain"/>
    <property type="match status" value="1"/>
</dbReference>
<dbReference type="EMBL" id="CP023737">
    <property type="protein sequence ID" value="ATQ68799.1"/>
    <property type="molecule type" value="Genomic_DNA"/>
</dbReference>
<dbReference type="PANTHER" id="PTHR45436:SF15">
    <property type="entry name" value="SENSOR HISTIDINE KINASE CUSS"/>
    <property type="match status" value="1"/>
</dbReference>
<dbReference type="SUPFAM" id="SSF55874">
    <property type="entry name" value="ATPase domain of HSP90 chaperone/DNA topoisomerase II/histidine kinase"/>
    <property type="match status" value="1"/>
</dbReference>
<dbReference type="KEGG" id="mtw:CQW49_13595"/>
<keyword evidence="6 11" id="KW-0812">Transmembrane</keyword>
<dbReference type="Pfam" id="PF02518">
    <property type="entry name" value="HATPase_c"/>
    <property type="match status" value="1"/>
</dbReference>
<dbReference type="SMART" id="SM00388">
    <property type="entry name" value="HisKA"/>
    <property type="match status" value="1"/>
</dbReference>
<proteinExistence type="predicted"/>
<dbReference type="InterPro" id="IPR003594">
    <property type="entry name" value="HATPase_dom"/>
</dbReference>